<accession>A0AAJ0XGQ0</accession>
<keyword evidence="4 8" id="KW-1133">Transmembrane helix</keyword>
<feature type="transmembrane region" description="Helical" evidence="8">
    <location>
        <begin position="33"/>
        <end position="53"/>
    </location>
</feature>
<comment type="caution">
    <text evidence="10">The sequence shown here is derived from an EMBL/GenBank/DDBJ whole genome shotgun (WGS) entry which is preliminary data.</text>
</comment>
<keyword evidence="3 8" id="KW-0812">Transmembrane</keyword>
<evidence type="ECO:0000259" key="9">
    <source>
        <dbReference type="SMART" id="SM00563"/>
    </source>
</evidence>
<keyword evidence="6 8" id="KW-0472">Membrane</keyword>
<evidence type="ECO:0000256" key="8">
    <source>
        <dbReference type="SAM" id="Phobius"/>
    </source>
</evidence>
<keyword evidence="2" id="KW-0808">Transferase</keyword>
<evidence type="ECO:0000256" key="7">
    <source>
        <dbReference type="ARBA" id="ARBA00023315"/>
    </source>
</evidence>
<dbReference type="SUPFAM" id="SSF69593">
    <property type="entry name" value="Glycerol-3-phosphate (1)-acyltransferase"/>
    <property type="match status" value="1"/>
</dbReference>
<protein>
    <recommendedName>
        <fullName evidence="9">Phospholipid/glycerol acyltransferase domain-containing protein</fullName>
    </recommendedName>
</protein>
<dbReference type="InterPro" id="IPR002123">
    <property type="entry name" value="Plipid/glycerol_acylTrfase"/>
</dbReference>
<evidence type="ECO:0000256" key="4">
    <source>
        <dbReference type="ARBA" id="ARBA00022989"/>
    </source>
</evidence>
<evidence type="ECO:0000256" key="2">
    <source>
        <dbReference type="ARBA" id="ARBA00022679"/>
    </source>
</evidence>
<keyword evidence="11" id="KW-1185">Reference proteome</keyword>
<feature type="domain" description="Phospholipid/glycerol acyltransferase" evidence="9">
    <location>
        <begin position="92"/>
        <end position="203"/>
    </location>
</feature>
<dbReference type="EMBL" id="NHSF01000059">
    <property type="protein sequence ID" value="MBK5930990.1"/>
    <property type="molecule type" value="Genomic_DNA"/>
</dbReference>
<dbReference type="SMART" id="SM00563">
    <property type="entry name" value="PlsC"/>
    <property type="match status" value="1"/>
</dbReference>
<dbReference type="GO" id="GO:0016746">
    <property type="term" value="F:acyltransferase activity"/>
    <property type="evidence" value="ECO:0007669"/>
    <property type="project" value="UniProtKB-KW"/>
</dbReference>
<evidence type="ECO:0000256" key="3">
    <source>
        <dbReference type="ARBA" id="ARBA00022692"/>
    </source>
</evidence>
<proteinExistence type="predicted"/>
<sequence length="285" mass="31330">MRATSWNGSRRALIEDCLMLETLIPHLRASARLLALIALNALGAVIVLGMGLWRRLGGSSAATPAIVQWWFRRVTPILGLRMRVEGQQAKSALIIANHISWLDIPVLGALGPVGFLSKAEIRQWPLIGWMAAQIGTLFITRGGNQTADLIERIETRMREQRPVVIFAEGTTSDGRQLRGFYPRLLAAGQQPGVDVQPVAIRYGTNAEPDLNAPFIDDDTLVESLWRVLCQPKTEAQVHFLAPIVGADLDRRTLATLCERQIADALEVPIVARATAKRRGPEVTTP</sequence>
<dbReference type="CDD" id="cd07989">
    <property type="entry name" value="LPLAT_AGPAT-like"/>
    <property type="match status" value="1"/>
</dbReference>
<evidence type="ECO:0000313" key="11">
    <source>
        <dbReference type="Proteomes" id="UP001296967"/>
    </source>
</evidence>
<organism evidence="10 11">
    <name type="scientific">Halochromatium salexigens</name>
    <name type="common">Chromatium salexigens</name>
    <dbReference type="NCBI Taxonomy" id="49447"/>
    <lineage>
        <taxon>Bacteria</taxon>
        <taxon>Pseudomonadati</taxon>
        <taxon>Pseudomonadota</taxon>
        <taxon>Gammaproteobacteria</taxon>
        <taxon>Chromatiales</taxon>
        <taxon>Chromatiaceae</taxon>
        <taxon>Halochromatium</taxon>
    </lineage>
</organism>
<dbReference type="PANTHER" id="PTHR23063:SF52">
    <property type="entry name" value="LYSOPHOSPHATIDYLCHOLINE ACYLTRANSFERASE"/>
    <property type="match status" value="1"/>
</dbReference>
<dbReference type="Proteomes" id="UP001296967">
    <property type="component" value="Unassembled WGS sequence"/>
</dbReference>
<evidence type="ECO:0000313" key="10">
    <source>
        <dbReference type="EMBL" id="MBK5930990.1"/>
    </source>
</evidence>
<keyword evidence="5" id="KW-0443">Lipid metabolism</keyword>
<name>A0AAJ0XGQ0_HALSE</name>
<evidence type="ECO:0000256" key="6">
    <source>
        <dbReference type="ARBA" id="ARBA00023136"/>
    </source>
</evidence>
<dbReference type="Pfam" id="PF01553">
    <property type="entry name" value="Acyltransferase"/>
    <property type="match status" value="1"/>
</dbReference>
<dbReference type="PANTHER" id="PTHR23063">
    <property type="entry name" value="PHOSPHOLIPID ACYLTRANSFERASE"/>
    <property type="match status" value="1"/>
</dbReference>
<gene>
    <name evidence="10" type="ORF">CCR82_10755</name>
</gene>
<dbReference type="GO" id="GO:0016020">
    <property type="term" value="C:membrane"/>
    <property type="evidence" value="ECO:0007669"/>
    <property type="project" value="UniProtKB-SubCell"/>
</dbReference>
<dbReference type="AlphaFoldDB" id="A0AAJ0XGQ0"/>
<reference evidence="10" key="2">
    <citation type="journal article" date="2020" name="Microorganisms">
        <title>Osmotic Adaptation and Compatible Solute Biosynthesis of Phototrophic Bacteria as Revealed from Genome Analyses.</title>
        <authorList>
            <person name="Imhoff J.F."/>
            <person name="Rahn T."/>
            <person name="Kunzel S."/>
            <person name="Keller A."/>
            <person name="Neulinger S.C."/>
        </authorList>
    </citation>
    <scope>NUCLEOTIDE SEQUENCE</scope>
    <source>
        <strain evidence="10">DSM 4395</strain>
    </source>
</reference>
<evidence type="ECO:0000256" key="1">
    <source>
        <dbReference type="ARBA" id="ARBA00004370"/>
    </source>
</evidence>
<dbReference type="GO" id="GO:0006629">
    <property type="term" value="P:lipid metabolic process"/>
    <property type="evidence" value="ECO:0007669"/>
    <property type="project" value="UniProtKB-KW"/>
</dbReference>
<evidence type="ECO:0000256" key="5">
    <source>
        <dbReference type="ARBA" id="ARBA00023098"/>
    </source>
</evidence>
<reference evidence="10" key="1">
    <citation type="submission" date="2017-05" db="EMBL/GenBank/DDBJ databases">
        <authorList>
            <person name="Imhoff J.F."/>
            <person name="Rahn T."/>
            <person name="Kuenzel S."/>
            <person name="Neulinger S.C."/>
        </authorList>
    </citation>
    <scope>NUCLEOTIDE SEQUENCE</scope>
    <source>
        <strain evidence="10">DSM 4395</strain>
    </source>
</reference>
<keyword evidence="7" id="KW-0012">Acyltransferase</keyword>
<comment type="subcellular location">
    <subcellularLocation>
        <location evidence="1">Membrane</location>
    </subcellularLocation>
</comment>